<dbReference type="AlphaFoldDB" id="A0A0H1B506"/>
<protein>
    <submittedName>
        <fullName evidence="1">Uncharacterized protein</fullName>
    </submittedName>
</protein>
<name>A0A0H1B506_9EURO</name>
<dbReference type="EMBL" id="LDEV01003039">
    <property type="protein sequence ID" value="KLJ06509.1"/>
    <property type="molecule type" value="Genomic_DNA"/>
</dbReference>
<organism evidence="1 2">
    <name type="scientific">Blastomyces silverae</name>
    <dbReference type="NCBI Taxonomy" id="2060906"/>
    <lineage>
        <taxon>Eukaryota</taxon>
        <taxon>Fungi</taxon>
        <taxon>Dikarya</taxon>
        <taxon>Ascomycota</taxon>
        <taxon>Pezizomycotina</taxon>
        <taxon>Eurotiomycetes</taxon>
        <taxon>Eurotiomycetidae</taxon>
        <taxon>Onygenales</taxon>
        <taxon>Ajellomycetaceae</taxon>
        <taxon>Blastomyces</taxon>
    </lineage>
</organism>
<feature type="non-terminal residue" evidence="1">
    <location>
        <position position="1"/>
    </location>
</feature>
<sequence length="65" mass="7320">KIEEIQVFKLTFIILNVNLIMKKIHSHLNSLKEKKSITQLINTSVNVIQIDTAALNSSSNNINNS</sequence>
<proteinExistence type="predicted"/>
<comment type="caution">
    <text evidence="1">The sequence shown here is derived from an EMBL/GenBank/DDBJ whole genome shotgun (WGS) entry which is preliminary data.</text>
</comment>
<accession>A0A0H1B506</accession>
<keyword evidence="2" id="KW-1185">Reference proteome</keyword>
<dbReference type="Proteomes" id="UP000053573">
    <property type="component" value="Unassembled WGS sequence"/>
</dbReference>
<reference evidence="2" key="1">
    <citation type="journal article" date="2015" name="PLoS Genet.">
        <title>The dynamic genome and transcriptome of the human fungal pathogen Blastomyces and close relative Emmonsia.</title>
        <authorList>
            <person name="Munoz J.F."/>
            <person name="Gauthier G.M."/>
            <person name="Desjardins C.A."/>
            <person name="Gallo J.E."/>
            <person name="Holder J."/>
            <person name="Sullivan T.D."/>
            <person name="Marty A.J."/>
            <person name="Carmen J.C."/>
            <person name="Chen Z."/>
            <person name="Ding L."/>
            <person name="Gujja S."/>
            <person name="Magrini V."/>
            <person name="Misas E."/>
            <person name="Mitreva M."/>
            <person name="Priest M."/>
            <person name="Saif S."/>
            <person name="Whiston E.A."/>
            <person name="Young S."/>
            <person name="Zeng Q."/>
            <person name="Goldman W.E."/>
            <person name="Mardis E.R."/>
            <person name="Taylor J.W."/>
            <person name="McEwen J.G."/>
            <person name="Clay O.K."/>
            <person name="Klein B.S."/>
            <person name="Cuomo C.A."/>
        </authorList>
    </citation>
    <scope>NUCLEOTIDE SEQUENCE [LARGE SCALE GENOMIC DNA]</scope>
    <source>
        <strain evidence="2">UAMH 139</strain>
    </source>
</reference>
<evidence type="ECO:0000313" key="2">
    <source>
        <dbReference type="Proteomes" id="UP000053573"/>
    </source>
</evidence>
<gene>
    <name evidence="1" type="ORF">EMPG_10107</name>
</gene>
<evidence type="ECO:0000313" key="1">
    <source>
        <dbReference type="EMBL" id="KLJ06509.1"/>
    </source>
</evidence>
<feature type="non-terminal residue" evidence="1">
    <location>
        <position position="65"/>
    </location>
</feature>